<feature type="region of interest" description="Disordered" evidence="1">
    <location>
        <begin position="19"/>
        <end position="67"/>
    </location>
</feature>
<protein>
    <submittedName>
        <fullName evidence="4">Uncharacterized protein</fullName>
    </submittedName>
</protein>
<evidence type="ECO:0000256" key="1">
    <source>
        <dbReference type="SAM" id="MobiDB-lite"/>
    </source>
</evidence>
<feature type="transmembrane region" description="Helical" evidence="2">
    <location>
        <begin position="122"/>
        <end position="147"/>
    </location>
</feature>
<feature type="compositionally biased region" description="Polar residues" evidence="1">
    <location>
        <begin position="39"/>
        <end position="65"/>
    </location>
</feature>
<organism evidence="4 5">
    <name type="scientific">Absidia repens</name>
    <dbReference type="NCBI Taxonomy" id="90262"/>
    <lineage>
        <taxon>Eukaryota</taxon>
        <taxon>Fungi</taxon>
        <taxon>Fungi incertae sedis</taxon>
        <taxon>Mucoromycota</taxon>
        <taxon>Mucoromycotina</taxon>
        <taxon>Mucoromycetes</taxon>
        <taxon>Mucorales</taxon>
        <taxon>Cunninghamellaceae</taxon>
        <taxon>Absidia</taxon>
    </lineage>
</organism>
<evidence type="ECO:0000313" key="5">
    <source>
        <dbReference type="Proteomes" id="UP000193560"/>
    </source>
</evidence>
<feature type="signal peptide" evidence="3">
    <location>
        <begin position="1"/>
        <end position="18"/>
    </location>
</feature>
<comment type="caution">
    <text evidence="4">The sequence shown here is derived from an EMBL/GenBank/DDBJ whole genome shotgun (WGS) entry which is preliminary data.</text>
</comment>
<keyword evidence="5" id="KW-1185">Reference proteome</keyword>
<feature type="chain" id="PRO_5010864530" evidence="3">
    <location>
        <begin position="19"/>
        <end position="149"/>
    </location>
</feature>
<gene>
    <name evidence="4" type="ORF">BCR42DRAFT_492571</name>
</gene>
<evidence type="ECO:0000256" key="3">
    <source>
        <dbReference type="SAM" id="SignalP"/>
    </source>
</evidence>
<keyword evidence="2" id="KW-1133">Transmembrane helix</keyword>
<dbReference type="AlphaFoldDB" id="A0A1X2IE64"/>
<sequence length="149" mass="16905">MDRFAFFFIFIFLQNSEQEMDKKTRNPPDSDTDLPPSYDESSGHPQYSPSQEPSTSVVEGSSPQGQDERTALLNGVLERERQFPIAALFFLFGWFCPPLWFIGMCCGGSSNRYENWWGKVNFIMAMATILTSIIYSIVGLSTGHWLLSP</sequence>
<dbReference type="Proteomes" id="UP000193560">
    <property type="component" value="Unassembled WGS sequence"/>
</dbReference>
<evidence type="ECO:0000256" key="2">
    <source>
        <dbReference type="SAM" id="Phobius"/>
    </source>
</evidence>
<proteinExistence type="predicted"/>
<keyword evidence="2" id="KW-0812">Transmembrane</keyword>
<accession>A0A1X2IE64</accession>
<dbReference type="OrthoDB" id="2289831at2759"/>
<name>A0A1X2IE64_9FUNG</name>
<keyword evidence="3" id="KW-0732">Signal</keyword>
<feature type="compositionally biased region" description="Basic and acidic residues" evidence="1">
    <location>
        <begin position="19"/>
        <end position="28"/>
    </location>
</feature>
<dbReference type="EMBL" id="MCGE01000014">
    <property type="protein sequence ID" value="ORZ14782.1"/>
    <property type="molecule type" value="Genomic_DNA"/>
</dbReference>
<evidence type="ECO:0000313" key="4">
    <source>
        <dbReference type="EMBL" id="ORZ14782.1"/>
    </source>
</evidence>
<feature type="transmembrane region" description="Helical" evidence="2">
    <location>
        <begin position="83"/>
        <end position="102"/>
    </location>
</feature>
<reference evidence="4 5" key="1">
    <citation type="submission" date="2016-07" db="EMBL/GenBank/DDBJ databases">
        <title>Pervasive Adenine N6-methylation of Active Genes in Fungi.</title>
        <authorList>
            <consortium name="DOE Joint Genome Institute"/>
            <person name="Mondo S.J."/>
            <person name="Dannebaum R.O."/>
            <person name="Kuo R.C."/>
            <person name="Labutti K."/>
            <person name="Haridas S."/>
            <person name="Kuo A."/>
            <person name="Salamov A."/>
            <person name="Ahrendt S.R."/>
            <person name="Lipzen A."/>
            <person name="Sullivan W."/>
            <person name="Andreopoulos W.B."/>
            <person name="Clum A."/>
            <person name="Lindquist E."/>
            <person name="Daum C."/>
            <person name="Ramamoorthy G.K."/>
            <person name="Gryganskyi A."/>
            <person name="Culley D."/>
            <person name="Magnuson J.K."/>
            <person name="James T.Y."/>
            <person name="O'Malley M.A."/>
            <person name="Stajich J.E."/>
            <person name="Spatafora J.W."/>
            <person name="Visel A."/>
            <person name="Grigoriev I.V."/>
        </authorList>
    </citation>
    <scope>NUCLEOTIDE SEQUENCE [LARGE SCALE GENOMIC DNA]</scope>
    <source>
        <strain evidence="4 5">NRRL 1336</strain>
    </source>
</reference>
<keyword evidence="2" id="KW-0472">Membrane</keyword>